<feature type="compositionally biased region" description="Basic and acidic residues" evidence="1">
    <location>
        <begin position="180"/>
        <end position="191"/>
    </location>
</feature>
<dbReference type="GO" id="GO:0000151">
    <property type="term" value="C:ubiquitin ligase complex"/>
    <property type="evidence" value="ECO:0007669"/>
    <property type="project" value="TreeGrafter"/>
</dbReference>
<dbReference type="GO" id="GO:0006513">
    <property type="term" value="P:protein monoubiquitination"/>
    <property type="evidence" value="ECO:0007669"/>
    <property type="project" value="TreeGrafter"/>
</dbReference>
<protein>
    <recommendedName>
        <fullName evidence="4">Ubiquitin-conjugating enzyme E2-binding protein</fullName>
    </recommendedName>
</protein>
<dbReference type="GO" id="GO:0051865">
    <property type="term" value="P:protein autoubiquitination"/>
    <property type="evidence" value="ECO:0007669"/>
    <property type="project" value="TreeGrafter"/>
</dbReference>
<proteinExistence type="predicted"/>
<dbReference type="GO" id="GO:0005634">
    <property type="term" value="C:nucleus"/>
    <property type="evidence" value="ECO:0007669"/>
    <property type="project" value="TreeGrafter"/>
</dbReference>
<dbReference type="GO" id="GO:0030332">
    <property type="term" value="F:cyclin binding"/>
    <property type="evidence" value="ECO:0007669"/>
    <property type="project" value="TreeGrafter"/>
</dbReference>
<comment type="caution">
    <text evidence="2">The sequence shown here is derived from an EMBL/GenBank/DDBJ whole genome shotgun (WGS) entry which is preliminary data.</text>
</comment>
<evidence type="ECO:0008006" key="4">
    <source>
        <dbReference type="Google" id="ProtNLM"/>
    </source>
</evidence>
<dbReference type="GO" id="GO:0061630">
    <property type="term" value="F:ubiquitin protein ligase activity"/>
    <property type="evidence" value="ECO:0007669"/>
    <property type="project" value="TreeGrafter"/>
</dbReference>
<reference evidence="2" key="1">
    <citation type="submission" date="2022-10" db="EMBL/GenBank/DDBJ databases">
        <title>Tapping the CABI collections for fungal endophytes: first genome assemblies for Collariella, Neodidymelliopsis, Ascochyta clinopodiicola, Didymella pomorum, Didymosphaeria variabile, Neocosmospora piperis and Neocucurbitaria cava.</title>
        <authorList>
            <person name="Hill R."/>
        </authorList>
    </citation>
    <scope>NUCLEOTIDE SEQUENCE</scope>
    <source>
        <strain evidence="2">IMI 355082</strain>
    </source>
</reference>
<accession>A0A9W9D193</accession>
<evidence type="ECO:0000313" key="2">
    <source>
        <dbReference type="EMBL" id="KAJ4396768.1"/>
    </source>
</evidence>
<dbReference type="GO" id="GO:0031624">
    <property type="term" value="F:ubiquitin conjugating enzyme binding"/>
    <property type="evidence" value="ECO:0007669"/>
    <property type="project" value="TreeGrafter"/>
</dbReference>
<organism evidence="2 3">
    <name type="scientific">Gnomoniopsis smithogilvyi</name>
    <dbReference type="NCBI Taxonomy" id="1191159"/>
    <lineage>
        <taxon>Eukaryota</taxon>
        <taxon>Fungi</taxon>
        <taxon>Dikarya</taxon>
        <taxon>Ascomycota</taxon>
        <taxon>Pezizomycotina</taxon>
        <taxon>Sordariomycetes</taxon>
        <taxon>Sordariomycetidae</taxon>
        <taxon>Diaporthales</taxon>
        <taxon>Gnomoniaceae</taxon>
        <taxon>Gnomoniopsis</taxon>
    </lineage>
</organism>
<dbReference type="GO" id="GO:0005829">
    <property type="term" value="C:cytosol"/>
    <property type="evidence" value="ECO:0007669"/>
    <property type="project" value="TreeGrafter"/>
</dbReference>
<keyword evidence="3" id="KW-1185">Reference proteome</keyword>
<dbReference type="AlphaFoldDB" id="A0A9W9D193"/>
<evidence type="ECO:0000256" key="1">
    <source>
        <dbReference type="SAM" id="MobiDB-lite"/>
    </source>
</evidence>
<dbReference type="Pfam" id="PF09814">
    <property type="entry name" value="HECT_2"/>
    <property type="match status" value="1"/>
</dbReference>
<sequence length="419" mass="46223">MAHSSSSPVPKLREDCGVAPHMYAEYLPKLQKISIVISLPTPSEWKTKILIGEDANTLHVYHETISTKMALPVNSSIRDEQLGFGSSEISPGHTKLSWRIKPADSVIKAAEAMAKTGAEVVRVPWSAADLNVEVDVVCRKCRSVILTKEKLKQWKDLPSENWAEMMEFWHCHKPITANGDKEDYGDTDSHTDGPASSKASDDPLASRGYGANMAITAQSGVGFVDLTNFLFYGQDCRGLMITALPGKEDDNQTTIHRGMTAASCSQCGTQLGHFEIRKDGFSLYKWAIDLVDGSSRIESRYPAPNLAQCVAAALLDIQARDNSAMIVLRGEDKEALTIWVLNPHILFSCNAVQKARAVKVLFQTKAVNEAVGELELPDAVVKELRETLQRSADFLPPDEKTTQRPRQEGVWTVGFLQRL</sequence>
<dbReference type="Proteomes" id="UP001140453">
    <property type="component" value="Unassembled WGS sequence"/>
</dbReference>
<dbReference type="OrthoDB" id="66510at2759"/>
<dbReference type="PANTHER" id="PTHR31531">
    <property type="entry name" value="E3 UBIQUITIN-PROTEIN LIGASE E3D FAMILY MEMBER"/>
    <property type="match status" value="1"/>
</dbReference>
<dbReference type="InterPro" id="IPR019193">
    <property type="entry name" value="UBQ-conj_enz_E2-bd_prot"/>
</dbReference>
<feature type="region of interest" description="Disordered" evidence="1">
    <location>
        <begin position="180"/>
        <end position="203"/>
    </location>
</feature>
<name>A0A9W9D193_9PEZI</name>
<gene>
    <name evidence="2" type="ORF">N0V93_000990</name>
</gene>
<dbReference type="GO" id="GO:0000209">
    <property type="term" value="P:protein polyubiquitination"/>
    <property type="evidence" value="ECO:0007669"/>
    <property type="project" value="TreeGrafter"/>
</dbReference>
<dbReference type="PANTHER" id="PTHR31531:SF2">
    <property type="entry name" value="E3 UBIQUITIN-PROTEIN LIGASE E3D"/>
    <property type="match status" value="1"/>
</dbReference>
<evidence type="ECO:0000313" key="3">
    <source>
        <dbReference type="Proteomes" id="UP001140453"/>
    </source>
</evidence>
<dbReference type="EMBL" id="JAPEVB010000001">
    <property type="protein sequence ID" value="KAJ4396768.1"/>
    <property type="molecule type" value="Genomic_DNA"/>
</dbReference>
<dbReference type="GO" id="GO:0043161">
    <property type="term" value="P:proteasome-mediated ubiquitin-dependent protein catabolic process"/>
    <property type="evidence" value="ECO:0007669"/>
    <property type="project" value="TreeGrafter"/>
</dbReference>